<dbReference type="Gene3D" id="2.60.40.290">
    <property type="match status" value="1"/>
</dbReference>
<dbReference type="SUPFAM" id="SSF51445">
    <property type="entry name" value="(Trans)glycosidases"/>
    <property type="match status" value="1"/>
</dbReference>
<dbReference type="SMART" id="SM00637">
    <property type="entry name" value="CBD_II"/>
    <property type="match status" value="1"/>
</dbReference>
<dbReference type="InterPro" id="IPR012291">
    <property type="entry name" value="CBM2_carb-bd_dom_sf"/>
</dbReference>
<dbReference type="EMBL" id="JBHSJB010000005">
    <property type="protein sequence ID" value="MFC5053077.1"/>
    <property type="molecule type" value="Genomic_DNA"/>
</dbReference>
<reference evidence="5" key="1">
    <citation type="journal article" date="2019" name="Int. J. Syst. Evol. Microbiol.">
        <title>The Global Catalogue of Microorganisms (GCM) 10K type strain sequencing project: providing services to taxonomists for standard genome sequencing and annotation.</title>
        <authorList>
            <consortium name="The Broad Institute Genomics Platform"/>
            <consortium name="The Broad Institute Genome Sequencing Center for Infectious Disease"/>
            <person name="Wu L."/>
            <person name="Ma J."/>
        </authorList>
    </citation>
    <scope>NUCLEOTIDE SEQUENCE [LARGE SCALE GENOMIC DNA]</scope>
    <source>
        <strain evidence="5">KCTC 12848</strain>
    </source>
</reference>
<protein>
    <submittedName>
        <fullName evidence="4">Cellulose binding domain-containing protein</fullName>
    </submittedName>
</protein>
<keyword evidence="5" id="KW-1185">Reference proteome</keyword>
<organism evidence="4 5">
    <name type="scientific">Saccharothrix xinjiangensis</name>
    <dbReference type="NCBI Taxonomy" id="204798"/>
    <lineage>
        <taxon>Bacteria</taxon>
        <taxon>Bacillati</taxon>
        <taxon>Actinomycetota</taxon>
        <taxon>Actinomycetes</taxon>
        <taxon>Pseudonocardiales</taxon>
        <taxon>Pseudonocardiaceae</taxon>
        <taxon>Saccharothrix</taxon>
    </lineage>
</organism>
<evidence type="ECO:0000313" key="4">
    <source>
        <dbReference type="EMBL" id="MFC5053077.1"/>
    </source>
</evidence>
<dbReference type="Pfam" id="PF00553">
    <property type="entry name" value="CBM_2"/>
    <property type="match status" value="1"/>
</dbReference>
<dbReference type="PANTHER" id="PTHR42976">
    <property type="entry name" value="BIFUNCTIONAL CHITINASE/LYSOZYME-RELATED"/>
    <property type="match status" value="1"/>
</dbReference>
<evidence type="ECO:0000256" key="1">
    <source>
        <dbReference type="SAM" id="MobiDB-lite"/>
    </source>
</evidence>
<dbReference type="CDD" id="cd06543">
    <property type="entry name" value="GH18_PF-ChiA-like"/>
    <property type="match status" value="1"/>
</dbReference>
<evidence type="ECO:0000256" key="2">
    <source>
        <dbReference type="SAM" id="SignalP"/>
    </source>
</evidence>
<dbReference type="RefSeq" id="WP_344035314.1">
    <property type="nucleotide sequence ID" value="NZ_BAAAKE010000002.1"/>
</dbReference>
<dbReference type="SUPFAM" id="SSF49384">
    <property type="entry name" value="Carbohydrate-binding domain"/>
    <property type="match status" value="1"/>
</dbReference>
<dbReference type="Proteomes" id="UP001595833">
    <property type="component" value="Unassembled WGS sequence"/>
</dbReference>
<dbReference type="PROSITE" id="PS51173">
    <property type="entry name" value="CBM2"/>
    <property type="match status" value="1"/>
</dbReference>
<evidence type="ECO:0000259" key="3">
    <source>
        <dbReference type="PROSITE" id="PS51173"/>
    </source>
</evidence>
<dbReference type="InterPro" id="IPR008965">
    <property type="entry name" value="CBM2/CBM3_carb-bd_dom_sf"/>
</dbReference>
<dbReference type="PANTHER" id="PTHR42976:SF1">
    <property type="entry name" value="GH18 DOMAIN-CONTAINING PROTEIN-RELATED"/>
    <property type="match status" value="1"/>
</dbReference>
<keyword evidence="2" id="KW-0732">Signal</keyword>
<accession>A0ABV9XUC8</accession>
<feature type="compositionally biased region" description="Low complexity" evidence="1">
    <location>
        <begin position="133"/>
        <end position="152"/>
    </location>
</feature>
<dbReference type="InterPro" id="IPR017853">
    <property type="entry name" value="GH"/>
</dbReference>
<evidence type="ECO:0000313" key="5">
    <source>
        <dbReference type="Proteomes" id="UP001595833"/>
    </source>
</evidence>
<sequence length="448" mass="46457">MSSSKRKVLFAPAASAAAVVTAGLLLTAPAGAAPTPTAVFGQDSSWSSGYQGRFTVTAGSAPMTGWRVEFDLPAGATPGSYWDATLTSSGTHHAFTNREYNGSLAAGASASFGFLVTGSGLPRNCKLNGQPCTGGTTTTNTTTSTTTTTTTSDVPLPPGGLKSAPYVDITMPTPSLESVARATGQKVFTLAFALADSTGCNPSWGGTIPIDDSRIVNDVRALKALGGDVIVATGGAAGPYLEHSCSTADALLAAYEEVLDAVGGNHLDVDVEATIPHDLVNTALKELQTERGTSISYTMRVQGDDYGMDPYSVQVLQNAAAKGLTVLVNPMTMEFGSSRADWGDAVIAAAESSLRQMKQIWPAKSDAELKRLLGVTPMIGRNFNGKVFTQAHARKLVNWANTNRIGLLAFWSAGRDNGGCPGGGISPTCSSIAQSQYEFTTLFKGFTG</sequence>
<feature type="region of interest" description="Disordered" evidence="1">
    <location>
        <begin position="133"/>
        <end position="159"/>
    </location>
</feature>
<dbReference type="Gene3D" id="3.20.20.80">
    <property type="entry name" value="Glycosidases"/>
    <property type="match status" value="1"/>
</dbReference>
<gene>
    <name evidence="4" type="ORF">ACFPFM_04810</name>
</gene>
<feature type="signal peptide" evidence="2">
    <location>
        <begin position="1"/>
        <end position="32"/>
    </location>
</feature>
<comment type="caution">
    <text evidence="4">The sequence shown here is derived from an EMBL/GenBank/DDBJ whole genome shotgun (WGS) entry which is preliminary data.</text>
</comment>
<name>A0ABV9XUC8_9PSEU</name>
<feature type="chain" id="PRO_5047028731" evidence="2">
    <location>
        <begin position="33"/>
        <end position="448"/>
    </location>
</feature>
<proteinExistence type="predicted"/>
<dbReference type="PROSITE" id="PS51318">
    <property type="entry name" value="TAT"/>
    <property type="match status" value="1"/>
</dbReference>
<dbReference type="InterPro" id="IPR052750">
    <property type="entry name" value="GH18_Chitinase"/>
</dbReference>
<dbReference type="InterPro" id="IPR006311">
    <property type="entry name" value="TAT_signal"/>
</dbReference>
<feature type="domain" description="CBM2" evidence="3">
    <location>
        <begin position="29"/>
        <end position="135"/>
    </location>
</feature>
<dbReference type="InterPro" id="IPR001919">
    <property type="entry name" value="CBD2"/>
</dbReference>